<dbReference type="Proteomes" id="UP000234331">
    <property type="component" value="Unassembled WGS sequence"/>
</dbReference>
<reference evidence="3 4" key="1">
    <citation type="submission" date="2017-06" db="EMBL/GenBank/DDBJ databases">
        <authorList>
            <person name="Kim H.J."/>
            <person name="Triplett B.A."/>
        </authorList>
    </citation>
    <scope>NUCLEOTIDE SEQUENCE [LARGE SCALE GENOMIC DNA]</scope>
    <source>
        <strain evidence="3">FRACA_ARgP5</strain>
    </source>
</reference>
<evidence type="ECO:0000256" key="1">
    <source>
        <dbReference type="SAM" id="SignalP"/>
    </source>
</evidence>
<dbReference type="PANTHER" id="PTHR37957">
    <property type="entry name" value="BLR7070 PROTEIN"/>
    <property type="match status" value="1"/>
</dbReference>
<dbReference type="Pfam" id="PF13449">
    <property type="entry name" value="Phytase-like"/>
    <property type="match status" value="1"/>
</dbReference>
<evidence type="ECO:0000259" key="2">
    <source>
        <dbReference type="Pfam" id="PF13449"/>
    </source>
</evidence>
<dbReference type="EMBL" id="FZMO01000131">
    <property type="protein sequence ID" value="SNQ48023.1"/>
    <property type="molecule type" value="Genomic_DNA"/>
</dbReference>
<feature type="domain" description="Phytase-like" evidence="2">
    <location>
        <begin position="78"/>
        <end position="368"/>
    </location>
</feature>
<evidence type="ECO:0000313" key="3">
    <source>
        <dbReference type="EMBL" id="SNQ48023.1"/>
    </source>
</evidence>
<dbReference type="AlphaFoldDB" id="A0A2I2KQS9"/>
<dbReference type="PANTHER" id="PTHR37957:SF1">
    <property type="entry name" value="PHYTASE-LIKE DOMAIN-CONTAINING PROTEIN"/>
    <property type="match status" value="1"/>
</dbReference>
<keyword evidence="4" id="KW-1185">Reference proteome</keyword>
<dbReference type="InterPro" id="IPR027372">
    <property type="entry name" value="Phytase-like_dom"/>
</dbReference>
<dbReference type="InterPro" id="IPR015943">
    <property type="entry name" value="WD40/YVTN_repeat-like_dom_sf"/>
</dbReference>
<sequence length="384" mass="39223">MTRIRRTVLAASAAVALVCATGTAAGAAATAPGAVAFPVPANVSPAASSGPSSRLCPPAAVAVGFSDGLDKVSFDGVTVGGLSGITPDRRGGGYVAVEDHSNNDPARLFFLRDPAHPRVTGMLVLRHPDGTPYDANGFDGEGIAVLPDGRFLISSENEPSIRVFGRDGTQAAQLDVPKRFAVAPAGEASANATLEGLSISPSGRYVYAAMEGTLSGDVPAGGGEGRFRRILVYTADRAAPGGFRLVRQIGYQVDAGNRIAEVAAYDDGRSVVLEAAFTADVGNTVTLYAVTGADRAPDVSGVANLSAAPAGDIVAKKQVADLVRCPTLGATAKEPQRNPLLDNYEGLAIAAPAGHGPASLLLISDDNFNPTQITRLLRLTAVLP</sequence>
<evidence type="ECO:0000313" key="4">
    <source>
        <dbReference type="Proteomes" id="UP000234331"/>
    </source>
</evidence>
<dbReference type="PROSITE" id="PS51318">
    <property type="entry name" value="TAT"/>
    <property type="match status" value="1"/>
</dbReference>
<feature type="signal peptide" evidence="1">
    <location>
        <begin position="1"/>
        <end position="27"/>
    </location>
</feature>
<organism evidence="3 4">
    <name type="scientific">Frankia canadensis</name>
    <dbReference type="NCBI Taxonomy" id="1836972"/>
    <lineage>
        <taxon>Bacteria</taxon>
        <taxon>Bacillati</taxon>
        <taxon>Actinomycetota</taxon>
        <taxon>Actinomycetes</taxon>
        <taxon>Frankiales</taxon>
        <taxon>Frankiaceae</taxon>
        <taxon>Frankia</taxon>
    </lineage>
</organism>
<dbReference type="Gene3D" id="2.130.10.10">
    <property type="entry name" value="YVTN repeat-like/Quinoprotein amine dehydrogenase"/>
    <property type="match status" value="1"/>
</dbReference>
<name>A0A2I2KQS9_9ACTN</name>
<accession>A0A2I2KQS9</accession>
<dbReference type="InterPro" id="IPR006311">
    <property type="entry name" value="TAT_signal"/>
</dbReference>
<gene>
    <name evidence="3" type="ORF">FRACA_2160003</name>
</gene>
<proteinExistence type="predicted"/>
<feature type="chain" id="PRO_5014784668" description="Phytase-like domain-containing protein" evidence="1">
    <location>
        <begin position="28"/>
        <end position="384"/>
    </location>
</feature>
<dbReference type="SUPFAM" id="SSF50956">
    <property type="entry name" value="Thermostable phytase (3-phytase)"/>
    <property type="match status" value="1"/>
</dbReference>
<protein>
    <recommendedName>
        <fullName evidence="2">Phytase-like domain-containing protein</fullName>
    </recommendedName>
</protein>
<keyword evidence="1" id="KW-0732">Signal</keyword>
<dbReference type="OrthoDB" id="9758957at2"/>